<accession>A0A484MJQ6</accession>
<keyword evidence="3" id="KW-1185">Reference proteome</keyword>
<feature type="compositionally biased region" description="Basic and acidic residues" evidence="1">
    <location>
        <begin position="17"/>
        <end position="32"/>
    </location>
</feature>
<organism evidence="2 3">
    <name type="scientific">Cuscuta campestris</name>
    <dbReference type="NCBI Taxonomy" id="132261"/>
    <lineage>
        <taxon>Eukaryota</taxon>
        <taxon>Viridiplantae</taxon>
        <taxon>Streptophyta</taxon>
        <taxon>Embryophyta</taxon>
        <taxon>Tracheophyta</taxon>
        <taxon>Spermatophyta</taxon>
        <taxon>Magnoliopsida</taxon>
        <taxon>eudicotyledons</taxon>
        <taxon>Gunneridae</taxon>
        <taxon>Pentapetalae</taxon>
        <taxon>asterids</taxon>
        <taxon>lamiids</taxon>
        <taxon>Solanales</taxon>
        <taxon>Convolvulaceae</taxon>
        <taxon>Cuscuteae</taxon>
        <taxon>Cuscuta</taxon>
        <taxon>Cuscuta subgen. Grammica</taxon>
        <taxon>Cuscuta sect. Cleistogrammica</taxon>
    </lineage>
</organism>
<protein>
    <submittedName>
        <fullName evidence="2">Uncharacterized protein</fullName>
    </submittedName>
</protein>
<dbReference type="Proteomes" id="UP000595140">
    <property type="component" value="Unassembled WGS sequence"/>
</dbReference>
<feature type="compositionally biased region" description="Acidic residues" evidence="1">
    <location>
        <begin position="33"/>
        <end position="43"/>
    </location>
</feature>
<feature type="region of interest" description="Disordered" evidence="1">
    <location>
        <begin position="1"/>
        <end position="43"/>
    </location>
</feature>
<reference evidence="2 3" key="1">
    <citation type="submission" date="2018-04" db="EMBL/GenBank/DDBJ databases">
        <authorList>
            <person name="Vogel A."/>
        </authorList>
    </citation>
    <scope>NUCLEOTIDE SEQUENCE [LARGE SCALE GENOMIC DNA]</scope>
</reference>
<evidence type="ECO:0000313" key="2">
    <source>
        <dbReference type="EMBL" id="VFQ89201.1"/>
    </source>
</evidence>
<name>A0A484MJQ6_9ASTE</name>
<dbReference type="EMBL" id="OOIL02003781">
    <property type="protein sequence ID" value="VFQ89201.1"/>
    <property type="molecule type" value="Genomic_DNA"/>
</dbReference>
<feature type="compositionally biased region" description="Acidic residues" evidence="1">
    <location>
        <begin position="7"/>
        <end position="16"/>
    </location>
</feature>
<evidence type="ECO:0000313" key="3">
    <source>
        <dbReference type="Proteomes" id="UP000595140"/>
    </source>
</evidence>
<sequence>MKKPVYCEDEDEEEKEEKEREEKEVVEEKGDKNEEEEKEEAVEDEVLVRVLNEVVDDKDDGGGNWKAKYMNEDLQTKKKAKQDTLKRTVRSLSRMLCMVCMKIILSTPKSML</sequence>
<dbReference type="AlphaFoldDB" id="A0A484MJQ6"/>
<proteinExistence type="predicted"/>
<gene>
    <name evidence="2" type="ORF">CCAM_LOCUS30977</name>
</gene>
<evidence type="ECO:0000256" key="1">
    <source>
        <dbReference type="SAM" id="MobiDB-lite"/>
    </source>
</evidence>